<reference evidence="2 3" key="1">
    <citation type="submission" date="2018-01" db="EMBL/GenBank/DDBJ databases">
        <title>Draft genome sequences of Chryseobacterium lactis NCTC11390, Chryseobacterium oncorhynchi 701B-08, and Chryseobacterium viscerum 687B-08.</title>
        <authorList>
            <person name="Jeong J.-J."/>
            <person name="Lee Y.J."/>
            <person name="Park B."/>
            <person name="Choi I.-G."/>
            <person name="Kim K.D."/>
        </authorList>
    </citation>
    <scope>NUCLEOTIDE SEQUENCE [LARGE SCALE GENOMIC DNA]</scope>
    <source>
        <strain evidence="2 3">NCTC11390</strain>
    </source>
</reference>
<gene>
    <name evidence="2" type="ORF">C1637_20345</name>
</gene>
<dbReference type="RefSeq" id="WP_103293501.1">
    <property type="nucleotide sequence ID" value="NZ_CP033924.1"/>
</dbReference>
<dbReference type="EMBL" id="PPEH01000010">
    <property type="protein sequence ID" value="PNW11778.1"/>
    <property type="molecule type" value="Genomic_DNA"/>
</dbReference>
<evidence type="ECO:0000313" key="2">
    <source>
        <dbReference type="EMBL" id="PNW11778.1"/>
    </source>
</evidence>
<dbReference type="AlphaFoldDB" id="A0AA92BBT4"/>
<proteinExistence type="predicted"/>
<dbReference type="Proteomes" id="UP000236262">
    <property type="component" value="Unassembled WGS sequence"/>
</dbReference>
<keyword evidence="1" id="KW-0732">Signal</keyword>
<organism evidence="2 3">
    <name type="scientific">Chryseobacterium lactis</name>
    <dbReference type="NCBI Taxonomy" id="1241981"/>
    <lineage>
        <taxon>Bacteria</taxon>
        <taxon>Pseudomonadati</taxon>
        <taxon>Bacteroidota</taxon>
        <taxon>Flavobacteriia</taxon>
        <taxon>Flavobacteriales</taxon>
        <taxon>Weeksellaceae</taxon>
        <taxon>Chryseobacterium group</taxon>
        <taxon>Chryseobacterium</taxon>
    </lineage>
</organism>
<feature type="chain" id="PRO_5041652678" evidence="1">
    <location>
        <begin position="20"/>
        <end position="239"/>
    </location>
</feature>
<name>A0AA92BBT4_CHRLC</name>
<evidence type="ECO:0000313" key="3">
    <source>
        <dbReference type="Proteomes" id="UP000236262"/>
    </source>
</evidence>
<sequence length="239" mass="26788">MKNIMILTFVSLFSGILSAQEFDATRLSHILKALKLDKAKVKEELCIEKKIPNAEDSYIAVIPVIVGSGEDEYNFTIRNYIVITDGNGTIRNQYFDPTEIISDAIMLTGLTIDTGLYTIGTNIRAFGVKVDFTGSSRPNPYSSETISLYYPEGKTLRKVLDQFELDSSHGEWDTRCNGEFENRHSVMIIGTAKTNNFSDIKIKTTSVTTINKDLNGECEGKETSKTSYKTLQFKNGKYQ</sequence>
<accession>A0AA92BBT4</accession>
<comment type="caution">
    <text evidence="2">The sequence shown here is derived from an EMBL/GenBank/DDBJ whole genome shotgun (WGS) entry which is preliminary data.</text>
</comment>
<feature type="signal peptide" evidence="1">
    <location>
        <begin position="1"/>
        <end position="19"/>
    </location>
</feature>
<protein>
    <submittedName>
        <fullName evidence="2">Uncharacterized protein</fullName>
    </submittedName>
</protein>
<evidence type="ECO:0000256" key="1">
    <source>
        <dbReference type="SAM" id="SignalP"/>
    </source>
</evidence>